<comment type="caution">
    <text evidence="3">The sequence shown here is derived from an EMBL/GenBank/DDBJ whole genome shotgun (WGS) entry which is preliminary data.</text>
</comment>
<evidence type="ECO:0000313" key="3">
    <source>
        <dbReference type="EMBL" id="KVD98136.1"/>
    </source>
</evidence>
<dbReference type="Pfam" id="PF00571">
    <property type="entry name" value="CBS"/>
    <property type="match status" value="1"/>
</dbReference>
<dbReference type="STRING" id="59895.A0A103D5A0"/>
<sequence>MSNSYPKVLLSSTVNEAVKSMNDGQQSCVLVVDREDHLEGILTYGDVKRGILKTPNGSSDS</sequence>
<dbReference type="InterPro" id="IPR050368">
    <property type="entry name" value="ClC-type_chloride_channel"/>
</dbReference>
<dbReference type="Gramene" id="KVD98136">
    <property type="protein sequence ID" value="KVD98136"/>
    <property type="gene ID" value="Ccrd_024204"/>
</dbReference>
<dbReference type="InterPro" id="IPR000644">
    <property type="entry name" value="CBS_dom"/>
</dbReference>
<dbReference type="Proteomes" id="UP000243975">
    <property type="component" value="Unassembled WGS sequence"/>
</dbReference>
<dbReference type="PANTHER" id="PTHR43427">
    <property type="entry name" value="CHLORIDE CHANNEL PROTEIN CLC-E"/>
    <property type="match status" value="1"/>
</dbReference>
<dbReference type="EMBL" id="LEKV01012058">
    <property type="protein sequence ID" value="KVD98136.1"/>
    <property type="molecule type" value="Genomic_DNA"/>
</dbReference>
<organism evidence="3 4">
    <name type="scientific">Cynara cardunculus var. scolymus</name>
    <name type="common">Globe artichoke</name>
    <name type="synonym">Cynara scolymus</name>
    <dbReference type="NCBI Taxonomy" id="59895"/>
    <lineage>
        <taxon>Eukaryota</taxon>
        <taxon>Viridiplantae</taxon>
        <taxon>Streptophyta</taxon>
        <taxon>Embryophyta</taxon>
        <taxon>Tracheophyta</taxon>
        <taxon>Spermatophyta</taxon>
        <taxon>Magnoliopsida</taxon>
        <taxon>eudicotyledons</taxon>
        <taxon>Gunneridae</taxon>
        <taxon>Pentapetalae</taxon>
        <taxon>asterids</taxon>
        <taxon>campanulids</taxon>
        <taxon>Asterales</taxon>
        <taxon>Asteraceae</taxon>
        <taxon>Carduoideae</taxon>
        <taxon>Cardueae</taxon>
        <taxon>Carduinae</taxon>
        <taxon>Cynara</taxon>
    </lineage>
</organism>
<dbReference type="GO" id="GO:0005794">
    <property type="term" value="C:Golgi apparatus"/>
    <property type="evidence" value="ECO:0007669"/>
    <property type="project" value="TreeGrafter"/>
</dbReference>
<dbReference type="InterPro" id="IPR046342">
    <property type="entry name" value="CBS_dom_sf"/>
</dbReference>
<protein>
    <submittedName>
        <fullName evidence="3">Cystathionine beta-synthase, core</fullName>
    </submittedName>
</protein>
<keyword evidence="1" id="KW-0129">CBS domain</keyword>
<dbReference type="AlphaFoldDB" id="A0A103D5A0"/>
<dbReference type="PANTHER" id="PTHR43427:SF3">
    <property type="entry name" value="CHLORIDE CHANNEL PROTEIN CLC-F"/>
    <property type="match status" value="1"/>
</dbReference>
<evidence type="ECO:0000256" key="1">
    <source>
        <dbReference type="PROSITE-ProRule" id="PRU00703"/>
    </source>
</evidence>
<proteinExistence type="predicted"/>
<dbReference type="Gene3D" id="3.10.580.10">
    <property type="entry name" value="CBS-domain"/>
    <property type="match status" value="1"/>
</dbReference>
<reference evidence="3 4" key="1">
    <citation type="journal article" date="2016" name="Sci. Rep.">
        <title>The genome sequence of the outbreeding globe artichoke constructed de novo incorporating a phase-aware low-pass sequencing strategy of F1 progeny.</title>
        <authorList>
            <person name="Scaglione D."/>
            <person name="Reyes-Chin-Wo S."/>
            <person name="Acquadro A."/>
            <person name="Froenicke L."/>
            <person name="Portis E."/>
            <person name="Beitel C."/>
            <person name="Tirone M."/>
            <person name="Mauro R."/>
            <person name="Lo Monaco A."/>
            <person name="Mauromicale G."/>
            <person name="Faccioli P."/>
            <person name="Cattivelli L."/>
            <person name="Rieseberg L."/>
            <person name="Michelmore R."/>
            <person name="Lanteri S."/>
        </authorList>
    </citation>
    <scope>NUCLEOTIDE SEQUENCE [LARGE SCALE GENOMIC DNA]</scope>
    <source>
        <strain evidence="3">2C</strain>
    </source>
</reference>
<evidence type="ECO:0000259" key="2">
    <source>
        <dbReference type="PROSITE" id="PS51371"/>
    </source>
</evidence>
<evidence type="ECO:0000313" key="4">
    <source>
        <dbReference type="Proteomes" id="UP000243975"/>
    </source>
</evidence>
<name>A0A103D5A0_CYNCS</name>
<dbReference type="GO" id="GO:0009507">
    <property type="term" value="C:chloroplast"/>
    <property type="evidence" value="ECO:0007669"/>
    <property type="project" value="TreeGrafter"/>
</dbReference>
<feature type="non-terminal residue" evidence="3">
    <location>
        <position position="61"/>
    </location>
</feature>
<accession>A0A103D5A0</accession>
<dbReference type="SUPFAM" id="SSF54631">
    <property type="entry name" value="CBS-domain pair"/>
    <property type="match status" value="1"/>
</dbReference>
<gene>
    <name evidence="3" type="ORF">Ccrd_024204</name>
</gene>
<keyword evidence="4" id="KW-1185">Reference proteome</keyword>
<feature type="domain" description="CBS" evidence="2">
    <location>
        <begin position="1"/>
        <end position="59"/>
    </location>
</feature>
<dbReference type="PROSITE" id="PS51371">
    <property type="entry name" value="CBS"/>
    <property type="match status" value="1"/>
</dbReference>